<dbReference type="STRING" id="1912961.BU204_00305"/>
<evidence type="ECO:0000313" key="3">
    <source>
        <dbReference type="Proteomes" id="UP000185596"/>
    </source>
</evidence>
<accession>A0A1Q8CYG9</accession>
<reference evidence="2 3" key="1">
    <citation type="submission" date="2016-12" db="EMBL/GenBank/DDBJ databases">
        <title>The draft genome sequence of Actinophytocola sp. 11-183.</title>
        <authorList>
            <person name="Wang W."/>
            <person name="Yuan L."/>
        </authorList>
    </citation>
    <scope>NUCLEOTIDE SEQUENCE [LARGE SCALE GENOMIC DNA]</scope>
    <source>
        <strain evidence="2 3">11-183</strain>
    </source>
</reference>
<dbReference type="AlphaFoldDB" id="A0A1Q8CYG9"/>
<protein>
    <submittedName>
        <fullName evidence="2">Antibiotic biosynthesis monooxygenase</fullName>
    </submittedName>
</protein>
<dbReference type="Gene3D" id="3.30.70.100">
    <property type="match status" value="1"/>
</dbReference>
<keyword evidence="2" id="KW-0560">Oxidoreductase</keyword>
<dbReference type="EMBL" id="MSIE01000001">
    <property type="protein sequence ID" value="OLF19407.1"/>
    <property type="molecule type" value="Genomic_DNA"/>
</dbReference>
<gene>
    <name evidence="2" type="ORF">BU204_00305</name>
</gene>
<evidence type="ECO:0000259" key="1">
    <source>
        <dbReference type="PROSITE" id="PS51725"/>
    </source>
</evidence>
<keyword evidence="2" id="KW-0503">Monooxygenase</keyword>
<feature type="domain" description="ABM" evidence="1">
    <location>
        <begin position="1"/>
        <end position="82"/>
    </location>
</feature>
<keyword evidence="3" id="KW-1185">Reference proteome</keyword>
<dbReference type="InterPro" id="IPR007138">
    <property type="entry name" value="ABM_dom"/>
</dbReference>
<dbReference type="PROSITE" id="PS51725">
    <property type="entry name" value="ABM"/>
    <property type="match status" value="1"/>
</dbReference>
<dbReference type="SUPFAM" id="SSF54909">
    <property type="entry name" value="Dimeric alpha+beta barrel"/>
    <property type="match status" value="1"/>
</dbReference>
<dbReference type="GO" id="GO:0004497">
    <property type="term" value="F:monooxygenase activity"/>
    <property type="evidence" value="ECO:0007669"/>
    <property type="project" value="UniProtKB-KW"/>
</dbReference>
<dbReference type="Proteomes" id="UP000185596">
    <property type="component" value="Unassembled WGS sequence"/>
</dbReference>
<evidence type="ECO:0000313" key="2">
    <source>
        <dbReference type="EMBL" id="OLF19407.1"/>
    </source>
</evidence>
<organism evidence="2 3">
    <name type="scientific">Actinophytocola xanthii</name>
    <dbReference type="NCBI Taxonomy" id="1912961"/>
    <lineage>
        <taxon>Bacteria</taxon>
        <taxon>Bacillati</taxon>
        <taxon>Actinomycetota</taxon>
        <taxon>Actinomycetes</taxon>
        <taxon>Pseudonocardiales</taxon>
        <taxon>Pseudonocardiaceae</taxon>
    </lineage>
</organism>
<comment type="caution">
    <text evidence="2">The sequence shown here is derived from an EMBL/GenBank/DDBJ whole genome shotgun (WGS) entry which is preliminary data.</text>
</comment>
<dbReference type="InterPro" id="IPR011008">
    <property type="entry name" value="Dimeric_a/b-barrel"/>
</dbReference>
<name>A0A1Q8CYG9_9PSEU</name>
<proteinExistence type="predicted"/>
<dbReference type="Pfam" id="PF03992">
    <property type="entry name" value="ABM"/>
    <property type="match status" value="1"/>
</dbReference>
<sequence length="113" mass="11815">MRTRPGRRDEVVALLLGNQEGLRSAGCELYAVGTSPSEPDLVWVQEVWLSKAHHDASLELPDTRAAIAAAMPMLTGEFTGQEIDIVGGLGIAESADAADPAAAGPEHQPWAAG</sequence>